<sequence length="344" mass="36955">MVEDDFLEKLGLQKGTRKVVNHEERGKVLRAMDGCNYKAAAGGSLSNTLVALARLGMGLHGVPALNVALTGTVGSDPLGEFYRAKLLRANVRFLSKPIKDGTTGTVIVLTTPDAQRTMLSYQGMSSIVNFDSSLSDIITKSRIFVVEGYLWEFPETIEAIAKACEAAHRNSVLVAITASDVSCVIRHHKKFWDIIVNHADIVFANSDEAKALCGFSSSESPELAARHLSHYSSLISVTDGIRGSYIAFNGEVIYIPPSPCVPASTCGAGDAYAAGILYGLLKGLSNIKDMGNLASRVAAVVVGQQGTRLKEEDAIEIAEAFSFSLLTENKIMDNHLYVDSDHIS</sequence>
<evidence type="ECO:0000256" key="2">
    <source>
        <dbReference type="ARBA" id="ARBA00022679"/>
    </source>
</evidence>
<dbReference type="InterPro" id="IPR052700">
    <property type="entry name" value="Carb_kinase_PfkB-like"/>
</dbReference>
<dbReference type="Pfam" id="PF00294">
    <property type="entry name" value="PfkB"/>
    <property type="match status" value="1"/>
</dbReference>
<dbReference type="PRINTS" id="PR00990">
    <property type="entry name" value="RIBOKINASE"/>
</dbReference>
<dbReference type="OMA" id="AFAFLHH"/>
<feature type="non-terminal residue" evidence="6">
    <location>
        <position position="1"/>
    </location>
</feature>
<dbReference type="Gene3D" id="3.30.1110.10">
    <property type="match status" value="1"/>
</dbReference>
<evidence type="ECO:0000256" key="1">
    <source>
        <dbReference type="ARBA" id="ARBA00010688"/>
    </source>
</evidence>
<dbReference type="AlphaFoldDB" id="A0AA38FGM7"/>
<dbReference type="PANTHER" id="PTHR43320">
    <property type="entry name" value="SUGAR KINASE"/>
    <property type="match status" value="1"/>
</dbReference>
<dbReference type="InterPro" id="IPR002139">
    <property type="entry name" value="Ribo/fructo_kinase"/>
</dbReference>
<evidence type="ECO:0000256" key="3">
    <source>
        <dbReference type="ARBA" id="ARBA00022777"/>
    </source>
</evidence>
<gene>
    <name evidence="6" type="ORF">KI387_012119</name>
</gene>
<reference evidence="6 7" key="1">
    <citation type="journal article" date="2021" name="Nat. Plants">
        <title>The Taxus genome provides insights into paclitaxel biosynthesis.</title>
        <authorList>
            <person name="Xiong X."/>
            <person name="Gou J."/>
            <person name="Liao Q."/>
            <person name="Li Y."/>
            <person name="Zhou Q."/>
            <person name="Bi G."/>
            <person name="Li C."/>
            <person name="Du R."/>
            <person name="Wang X."/>
            <person name="Sun T."/>
            <person name="Guo L."/>
            <person name="Liang H."/>
            <person name="Lu P."/>
            <person name="Wu Y."/>
            <person name="Zhang Z."/>
            <person name="Ro D.K."/>
            <person name="Shang Y."/>
            <person name="Huang S."/>
            <person name="Yan J."/>
        </authorList>
    </citation>
    <scope>NUCLEOTIDE SEQUENCE [LARGE SCALE GENOMIC DNA]</scope>
    <source>
        <strain evidence="6">Ta-2019</strain>
    </source>
</reference>
<dbReference type="FunFam" id="3.40.1190.20:FF:000025">
    <property type="entry name" value="Putative sugar kinase slr0537"/>
    <property type="match status" value="1"/>
</dbReference>
<keyword evidence="2 4" id="KW-0808">Transferase</keyword>
<dbReference type="Gene3D" id="3.40.1190.20">
    <property type="match status" value="1"/>
</dbReference>
<evidence type="ECO:0000313" key="6">
    <source>
        <dbReference type="EMBL" id="KAH9300536.1"/>
    </source>
</evidence>
<organism evidence="6 7">
    <name type="scientific">Taxus chinensis</name>
    <name type="common">Chinese yew</name>
    <name type="synonym">Taxus wallichiana var. chinensis</name>
    <dbReference type="NCBI Taxonomy" id="29808"/>
    <lineage>
        <taxon>Eukaryota</taxon>
        <taxon>Viridiplantae</taxon>
        <taxon>Streptophyta</taxon>
        <taxon>Embryophyta</taxon>
        <taxon>Tracheophyta</taxon>
        <taxon>Spermatophyta</taxon>
        <taxon>Pinopsida</taxon>
        <taxon>Pinidae</taxon>
        <taxon>Conifers II</taxon>
        <taxon>Cupressales</taxon>
        <taxon>Taxaceae</taxon>
        <taxon>Taxus</taxon>
    </lineage>
</organism>
<evidence type="ECO:0000256" key="4">
    <source>
        <dbReference type="RuleBase" id="RU003704"/>
    </source>
</evidence>
<name>A0AA38FGM7_TAXCH</name>
<dbReference type="EMBL" id="JAHRHJ020000009">
    <property type="protein sequence ID" value="KAH9300536.1"/>
    <property type="molecule type" value="Genomic_DNA"/>
</dbReference>
<dbReference type="SUPFAM" id="SSF53613">
    <property type="entry name" value="Ribokinase-like"/>
    <property type="match status" value="1"/>
</dbReference>
<feature type="domain" description="Carbohydrate kinase PfkB" evidence="5">
    <location>
        <begin position="37"/>
        <end position="311"/>
    </location>
</feature>
<dbReference type="InterPro" id="IPR011611">
    <property type="entry name" value="PfkB_dom"/>
</dbReference>
<proteinExistence type="inferred from homology"/>
<dbReference type="InterPro" id="IPR029056">
    <property type="entry name" value="Ribokinase-like"/>
</dbReference>
<dbReference type="GO" id="GO:0016301">
    <property type="term" value="F:kinase activity"/>
    <property type="evidence" value="ECO:0007669"/>
    <property type="project" value="UniProtKB-KW"/>
</dbReference>
<protein>
    <recommendedName>
        <fullName evidence="5">Carbohydrate kinase PfkB domain-containing protein</fullName>
    </recommendedName>
</protein>
<keyword evidence="3 4" id="KW-0418">Kinase</keyword>
<comment type="similarity">
    <text evidence="1 4">Belongs to the carbohydrate kinase PfkB family.</text>
</comment>
<comment type="caution">
    <text evidence="6">The sequence shown here is derived from an EMBL/GenBank/DDBJ whole genome shotgun (WGS) entry which is preliminary data.</text>
</comment>
<dbReference type="InterPro" id="IPR002173">
    <property type="entry name" value="Carboh/pur_kinase_PfkB_CS"/>
</dbReference>
<evidence type="ECO:0000259" key="5">
    <source>
        <dbReference type="Pfam" id="PF00294"/>
    </source>
</evidence>
<accession>A0AA38FGM7</accession>
<evidence type="ECO:0000313" key="7">
    <source>
        <dbReference type="Proteomes" id="UP000824469"/>
    </source>
</evidence>
<dbReference type="PROSITE" id="PS00584">
    <property type="entry name" value="PFKB_KINASES_2"/>
    <property type="match status" value="1"/>
</dbReference>
<dbReference type="CDD" id="cd01168">
    <property type="entry name" value="adenosine_kinase"/>
    <property type="match status" value="1"/>
</dbReference>
<dbReference type="Proteomes" id="UP000824469">
    <property type="component" value="Unassembled WGS sequence"/>
</dbReference>
<keyword evidence="7" id="KW-1185">Reference proteome</keyword>
<dbReference type="PANTHER" id="PTHR43320:SF3">
    <property type="entry name" value="CARBOHYDRATE KINASE PFKB DOMAIN-CONTAINING PROTEIN"/>
    <property type="match status" value="1"/>
</dbReference>